<organism evidence="2 3">
    <name type="scientific">Faecalibacterium prausnitzii</name>
    <dbReference type="NCBI Taxonomy" id="853"/>
    <lineage>
        <taxon>Bacteria</taxon>
        <taxon>Bacillati</taxon>
        <taxon>Bacillota</taxon>
        <taxon>Clostridia</taxon>
        <taxon>Eubacteriales</taxon>
        <taxon>Oscillospiraceae</taxon>
        <taxon>Faecalibacterium</taxon>
    </lineage>
</organism>
<dbReference type="AlphaFoldDB" id="A0A2A7ARB5"/>
<evidence type="ECO:0000256" key="1">
    <source>
        <dbReference type="SAM" id="Phobius"/>
    </source>
</evidence>
<name>A0A2A7ARB5_9FIRM</name>
<evidence type="ECO:0000313" key="2">
    <source>
        <dbReference type="EMBL" id="PDX81629.1"/>
    </source>
</evidence>
<reference evidence="2 3" key="1">
    <citation type="journal article" date="2017" name="Front. Microbiol.">
        <title>New Insights into the Diversity of the Genus Faecalibacterium.</title>
        <authorList>
            <person name="Benevides L."/>
            <person name="Burman S."/>
            <person name="Martin R."/>
            <person name="Robert V."/>
            <person name="Thomas M."/>
            <person name="Miquel S."/>
            <person name="Chain F."/>
            <person name="Sokol H."/>
            <person name="Bermudez-Humaran L.G."/>
            <person name="Morrison M."/>
            <person name="Langella P."/>
            <person name="Azevedo V.A."/>
            <person name="Chatel J.M."/>
            <person name="Soares S."/>
        </authorList>
    </citation>
    <scope>NUCLEOTIDE SEQUENCE [LARGE SCALE GENOMIC DNA]</scope>
    <source>
        <strain evidence="2 3">CNCM I 4575</strain>
    </source>
</reference>
<proteinExistence type="predicted"/>
<dbReference type="Pfam" id="PF07009">
    <property type="entry name" value="NusG_II"/>
    <property type="match status" value="1"/>
</dbReference>
<sequence>MKQHSKLFVNLIFAAVILAAAGVLFALRAAHTTPGSTLEAELIYGDANTVQKFSLDKDATYDVDTGIYTVHIEVKDGAARFVDSPCPDHICEGYGWLSAEDQSATCLPARAVLTIVPLS</sequence>
<dbReference type="Proteomes" id="UP000220005">
    <property type="component" value="Unassembled WGS sequence"/>
</dbReference>
<accession>A0A2A7ARB5</accession>
<gene>
    <name evidence="2" type="ORF">CGS58_06000</name>
</gene>
<keyword evidence="1" id="KW-0812">Transmembrane</keyword>
<dbReference type="CDD" id="cd09846">
    <property type="entry name" value="DUF1312"/>
    <property type="match status" value="1"/>
</dbReference>
<protein>
    <submittedName>
        <fullName evidence="2">Uncharacterized protein</fullName>
    </submittedName>
</protein>
<dbReference type="EMBL" id="NMTY01000012">
    <property type="protein sequence ID" value="PDX81629.1"/>
    <property type="molecule type" value="Genomic_DNA"/>
</dbReference>
<keyword evidence="1" id="KW-0472">Membrane</keyword>
<keyword evidence="1" id="KW-1133">Transmembrane helix</keyword>
<evidence type="ECO:0000313" key="3">
    <source>
        <dbReference type="Proteomes" id="UP000220005"/>
    </source>
</evidence>
<dbReference type="Gene3D" id="2.60.320.10">
    <property type="entry name" value="N-utilization substance G protein NusG, insert domain"/>
    <property type="match status" value="1"/>
</dbReference>
<dbReference type="RefSeq" id="WP_097839292.1">
    <property type="nucleotide sequence ID" value="NZ_NMTY01000012.1"/>
</dbReference>
<feature type="transmembrane region" description="Helical" evidence="1">
    <location>
        <begin position="7"/>
        <end position="27"/>
    </location>
</feature>
<dbReference type="InterPro" id="IPR038690">
    <property type="entry name" value="NusG_2_sf"/>
</dbReference>
<comment type="caution">
    <text evidence="2">The sequence shown here is derived from an EMBL/GenBank/DDBJ whole genome shotgun (WGS) entry which is preliminary data.</text>
</comment>